<dbReference type="GO" id="GO:0005886">
    <property type="term" value="C:plasma membrane"/>
    <property type="evidence" value="ECO:0007669"/>
    <property type="project" value="UniProtKB-SubCell"/>
</dbReference>
<evidence type="ECO:0000256" key="5">
    <source>
        <dbReference type="ARBA" id="ARBA00022692"/>
    </source>
</evidence>
<evidence type="ECO:0000256" key="6">
    <source>
        <dbReference type="ARBA" id="ARBA00022989"/>
    </source>
</evidence>
<evidence type="ECO:0000313" key="12">
    <source>
        <dbReference type="Proteomes" id="UP000293638"/>
    </source>
</evidence>
<keyword evidence="9 10" id="KW-0407">Ion channel</keyword>
<feature type="transmembrane region" description="Helical" evidence="10">
    <location>
        <begin position="12"/>
        <end position="32"/>
    </location>
</feature>
<evidence type="ECO:0000256" key="3">
    <source>
        <dbReference type="ARBA" id="ARBA00022448"/>
    </source>
</evidence>
<comment type="subcellular location">
    <subcellularLocation>
        <location evidence="1 10">Cell membrane</location>
        <topology evidence="1 10">Multi-pass membrane protein</topology>
    </subcellularLocation>
</comment>
<evidence type="ECO:0000256" key="4">
    <source>
        <dbReference type="ARBA" id="ARBA00022475"/>
    </source>
</evidence>
<dbReference type="OrthoDB" id="9810350at2"/>
<sequence length="144" mass="15025">MLKGFRDFILRGNIIDLAIAVVIGTAFTALVASVTDALLKPLIGLFLGGASTSGGTLTISDQQFKFGQVINAGITFLITAAVVYFLVVVPTREILERLNRGDVAPPVAVPEDIVLLREIRDALLSERGVGGTATAPEPGVPPVG</sequence>
<evidence type="ECO:0000256" key="9">
    <source>
        <dbReference type="ARBA" id="ARBA00023303"/>
    </source>
</evidence>
<dbReference type="PANTHER" id="PTHR30266">
    <property type="entry name" value="MECHANOSENSITIVE CHANNEL MSCL"/>
    <property type="match status" value="1"/>
</dbReference>
<keyword evidence="3 10" id="KW-0813">Transport</keyword>
<evidence type="ECO:0000256" key="1">
    <source>
        <dbReference type="ARBA" id="ARBA00004651"/>
    </source>
</evidence>
<dbReference type="PRINTS" id="PR01264">
    <property type="entry name" value="MECHCHANNEL"/>
</dbReference>
<dbReference type="Pfam" id="PF01741">
    <property type="entry name" value="MscL"/>
    <property type="match status" value="1"/>
</dbReference>
<dbReference type="RefSeq" id="WP_130493592.1">
    <property type="nucleotide sequence ID" value="NZ_SGXD01000003.1"/>
</dbReference>
<evidence type="ECO:0000313" key="11">
    <source>
        <dbReference type="EMBL" id="RZS87477.1"/>
    </source>
</evidence>
<evidence type="ECO:0000256" key="8">
    <source>
        <dbReference type="ARBA" id="ARBA00023136"/>
    </source>
</evidence>
<keyword evidence="7 10" id="KW-0406">Ion transport</keyword>
<accession>A0A4V2F4G0</accession>
<keyword evidence="4 10" id="KW-1003">Cell membrane</keyword>
<dbReference type="Proteomes" id="UP000293638">
    <property type="component" value="Unassembled WGS sequence"/>
</dbReference>
<dbReference type="EMBL" id="SGXD01000003">
    <property type="protein sequence ID" value="RZS87477.1"/>
    <property type="molecule type" value="Genomic_DNA"/>
</dbReference>
<comment type="function">
    <text evidence="10">Channel that opens in response to stretch forces in the membrane lipid bilayer. May participate in the regulation of osmotic pressure changes within the cell.</text>
</comment>
<organism evidence="11 12">
    <name type="scientific">Motilibacter rhizosphaerae</name>
    <dbReference type="NCBI Taxonomy" id="598652"/>
    <lineage>
        <taxon>Bacteria</taxon>
        <taxon>Bacillati</taxon>
        <taxon>Actinomycetota</taxon>
        <taxon>Actinomycetes</taxon>
        <taxon>Motilibacterales</taxon>
        <taxon>Motilibacteraceae</taxon>
        <taxon>Motilibacter</taxon>
    </lineage>
</organism>
<name>A0A4V2F4G0_9ACTN</name>
<evidence type="ECO:0000256" key="7">
    <source>
        <dbReference type="ARBA" id="ARBA00023065"/>
    </source>
</evidence>
<dbReference type="PANTHER" id="PTHR30266:SF2">
    <property type="entry name" value="LARGE-CONDUCTANCE MECHANOSENSITIVE CHANNEL"/>
    <property type="match status" value="1"/>
</dbReference>
<dbReference type="InterPro" id="IPR001185">
    <property type="entry name" value="MS_channel"/>
</dbReference>
<comment type="similarity">
    <text evidence="2 10">Belongs to the MscL family.</text>
</comment>
<feature type="transmembrane region" description="Helical" evidence="10">
    <location>
        <begin position="69"/>
        <end position="89"/>
    </location>
</feature>
<keyword evidence="6 10" id="KW-1133">Transmembrane helix</keyword>
<dbReference type="PROSITE" id="PS01327">
    <property type="entry name" value="MSCL"/>
    <property type="match status" value="1"/>
</dbReference>
<evidence type="ECO:0000256" key="2">
    <source>
        <dbReference type="ARBA" id="ARBA00007254"/>
    </source>
</evidence>
<dbReference type="InterPro" id="IPR019823">
    <property type="entry name" value="Mechanosensitive_channel_CS"/>
</dbReference>
<protein>
    <recommendedName>
        <fullName evidence="10">Large-conductance mechanosensitive channel</fullName>
    </recommendedName>
</protein>
<keyword evidence="8 10" id="KW-0472">Membrane</keyword>
<dbReference type="InterPro" id="IPR036019">
    <property type="entry name" value="MscL_channel"/>
</dbReference>
<dbReference type="GO" id="GO:0008381">
    <property type="term" value="F:mechanosensitive monoatomic ion channel activity"/>
    <property type="evidence" value="ECO:0007669"/>
    <property type="project" value="UniProtKB-UniRule"/>
</dbReference>
<comment type="subunit">
    <text evidence="10">Homopentamer.</text>
</comment>
<dbReference type="Gene3D" id="1.10.1200.120">
    <property type="entry name" value="Large-conductance mechanosensitive channel, MscL, domain 1"/>
    <property type="match status" value="1"/>
</dbReference>
<reference evidence="11 12" key="1">
    <citation type="submission" date="2019-02" db="EMBL/GenBank/DDBJ databases">
        <title>Genomic Encyclopedia of Type Strains, Phase IV (KMG-IV): sequencing the most valuable type-strain genomes for metagenomic binning, comparative biology and taxonomic classification.</title>
        <authorList>
            <person name="Goeker M."/>
        </authorList>
    </citation>
    <scope>NUCLEOTIDE SEQUENCE [LARGE SCALE GENOMIC DNA]</scope>
    <source>
        <strain evidence="11 12">DSM 45622</strain>
    </source>
</reference>
<dbReference type="AlphaFoldDB" id="A0A4V2F4G0"/>
<proteinExistence type="inferred from homology"/>
<comment type="caution">
    <text evidence="11">The sequence shown here is derived from an EMBL/GenBank/DDBJ whole genome shotgun (WGS) entry which is preliminary data.</text>
</comment>
<gene>
    <name evidence="10" type="primary">mscL</name>
    <name evidence="11" type="ORF">EV189_2908</name>
</gene>
<dbReference type="SUPFAM" id="SSF81330">
    <property type="entry name" value="Gated mechanosensitive channel"/>
    <property type="match status" value="1"/>
</dbReference>
<dbReference type="HAMAP" id="MF_00115">
    <property type="entry name" value="MscL"/>
    <property type="match status" value="1"/>
</dbReference>
<dbReference type="NCBIfam" id="TIGR00220">
    <property type="entry name" value="mscL"/>
    <property type="match status" value="1"/>
</dbReference>
<keyword evidence="5 10" id="KW-0812">Transmembrane</keyword>
<dbReference type="InterPro" id="IPR037673">
    <property type="entry name" value="MSC/AndL"/>
</dbReference>
<keyword evidence="12" id="KW-1185">Reference proteome</keyword>
<evidence type="ECO:0000256" key="10">
    <source>
        <dbReference type="HAMAP-Rule" id="MF_00115"/>
    </source>
</evidence>